<reference evidence="4 5" key="1">
    <citation type="submission" date="2024-04" db="EMBL/GenBank/DDBJ databases">
        <authorList>
            <consortium name="Genoscope - CEA"/>
            <person name="William W."/>
        </authorList>
    </citation>
    <scope>NUCLEOTIDE SEQUENCE [LARGE SCALE GENOMIC DNA]</scope>
</reference>
<keyword evidence="2" id="KW-0732">Signal</keyword>
<dbReference type="InterPro" id="IPR007110">
    <property type="entry name" value="Ig-like_dom"/>
</dbReference>
<feature type="chain" id="PRO_5043371080" description="Ig-like domain-containing protein" evidence="2">
    <location>
        <begin position="19"/>
        <end position="487"/>
    </location>
</feature>
<dbReference type="EMBL" id="CAXITT010000049">
    <property type="protein sequence ID" value="CAL1529485.1"/>
    <property type="molecule type" value="Genomic_DNA"/>
</dbReference>
<dbReference type="PROSITE" id="PS51257">
    <property type="entry name" value="PROKAR_LIPOPROTEIN"/>
    <property type="match status" value="1"/>
</dbReference>
<dbReference type="AlphaFoldDB" id="A0AAV2H7B2"/>
<evidence type="ECO:0000256" key="1">
    <source>
        <dbReference type="SAM" id="Phobius"/>
    </source>
</evidence>
<keyword evidence="1" id="KW-1133">Transmembrane helix</keyword>
<comment type="caution">
    <text evidence="4">The sequence shown here is derived from an EMBL/GenBank/DDBJ whole genome shotgun (WGS) entry which is preliminary data.</text>
</comment>
<feature type="transmembrane region" description="Helical" evidence="1">
    <location>
        <begin position="430"/>
        <end position="456"/>
    </location>
</feature>
<accession>A0AAV2H7B2</accession>
<keyword evidence="1" id="KW-0472">Membrane</keyword>
<sequence>MCKVVFSVILVLLTSCSANYLTPKCGDALLDMPYNHVSFRCRSIYTGVYDNQTADCTFQVRNNDILTNVTGDVRIIYTASGNTTFPSFVLTCGLSLLYRDLIPGSYQIQVTVSTNDSALNVTSDWSPPVNLTAPSVALRNCVTNVSVSYHKNYVTCYCDVDTDNEPAGTVQWLKDGRTATLSGSIDIYYEDTLENHTFMCVPVSRLITGSLPGVVYAPKWPLSPMILGFMLNGTSGRNVMPVNSTANFTCLAINTDISNILYVKRDTGEIINSKVMSFLKVMPSCRDMGMYECRILGSQGQVIMMDSLEVTLECLSLQNESIQAHNISAKVGDVVEIDVPIIGYPVPRLYSLYMQLRNGTSNMAQDKYHVFYDWDATDPTFEKGTVKLRIYSIEATSFTNFTLAINNDMVLLKYTFSIYEKSVPKDDDTLAIIVSTSVVGSIICLICIPFMVGLLIKKRHLCNHSIADARLATTEAVLRNVKHSLEV</sequence>
<organism evidence="4 5">
    <name type="scientific">Lymnaea stagnalis</name>
    <name type="common">Great pond snail</name>
    <name type="synonym">Helix stagnalis</name>
    <dbReference type="NCBI Taxonomy" id="6523"/>
    <lineage>
        <taxon>Eukaryota</taxon>
        <taxon>Metazoa</taxon>
        <taxon>Spiralia</taxon>
        <taxon>Lophotrochozoa</taxon>
        <taxon>Mollusca</taxon>
        <taxon>Gastropoda</taxon>
        <taxon>Heterobranchia</taxon>
        <taxon>Euthyneura</taxon>
        <taxon>Panpulmonata</taxon>
        <taxon>Hygrophila</taxon>
        <taxon>Lymnaeoidea</taxon>
        <taxon>Lymnaeidae</taxon>
        <taxon>Lymnaea</taxon>
    </lineage>
</organism>
<dbReference type="Proteomes" id="UP001497497">
    <property type="component" value="Unassembled WGS sequence"/>
</dbReference>
<name>A0AAV2H7B2_LYMST</name>
<protein>
    <recommendedName>
        <fullName evidence="3">Ig-like domain-containing protein</fullName>
    </recommendedName>
</protein>
<evidence type="ECO:0000313" key="5">
    <source>
        <dbReference type="Proteomes" id="UP001497497"/>
    </source>
</evidence>
<evidence type="ECO:0000256" key="2">
    <source>
        <dbReference type="SAM" id="SignalP"/>
    </source>
</evidence>
<feature type="signal peptide" evidence="2">
    <location>
        <begin position="1"/>
        <end position="18"/>
    </location>
</feature>
<keyword evidence="5" id="KW-1185">Reference proteome</keyword>
<evidence type="ECO:0000313" key="4">
    <source>
        <dbReference type="EMBL" id="CAL1529485.1"/>
    </source>
</evidence>
<keyword evidence="1" id="KW-0812">Transmembrane</keyword>
<proteinExistence type="predicted"/>
<evidence type="ECO:0000259" key="3">
    <source>
        <dbReference type="PROSITE" id="PS50835"/>
    </source>
</evidence>
<feature type="domain" description="Ig-like" evidence="3">
    <location>
        <begin position="134"/>
        <end position="277"/>
    </location>
</feature>
<gene>
    <name evidence="4" type="ORF">GSLYS_00003640001</name>
</gene>
<dbReference type="PROSITE" id="PS50835">
    <property type="entry name" value="IG_LIKE"/>
    <property type="match status" value="1"/>
</dbReference>